<feature type="transmembrane region" description="Helical" evidence="7">
    <location>
        <begin position="100"/>
        <end position="124"/>
    </location>
</feature>
<feature type="transmembrane region" description="Helical" evidence="7">
    <location>
        <begin position="179"/>
        <end position="201"/>
    </location>
</feature>
<dbReference type="Gene3D" id="1.20.1630.10">
    <property type="entry name" value="Formate dehydrogenase/DMSO reductase domain"/>
    <property type="match status" value="1"/>
</dbReference>
<comment type="subcellular location">
    <subcellularLocation>
        <location evidence="1">Cell membrane</location>
        <topology evidence="1">Multi-pass membrane protein</topology>
    </subcellularLocation>
</comment>
<dbReference type="GO" id="GO:0005886">
    <property type="term" value="C:plasma membrane"/>
    <property type="evidence" value="ECO:0007669"/>
    <property type="project" value="UniProtKB-SubCell"/>
</dbReference>
<feature type="transmembrane region" description="Helical" evidence="7">
    <location>
        <begin position="283"/>
        <end position="303"/>
    </location>
</feature>
<evidence type="ECO:0000256" key="3">
    <source>
        <dbReference type="ARBA" id="ARBA00022475"/>
    </source>
</evidence>
<dbReference type="Pfam" id="PF03916">
    <property type="entry name" value="NrfD"/>
    <property type="match status" value="1"/>
</dbReference>
<dbReference type="EMBL" id="DSQF01000002">
    <property type="protein sequence ID" value="HGZ41977.1"/>
    <property type="molecule type" value="Genomic_DNA"/>
</dbReference>
<keyword evidence="5 7" id="KW-1133">Transmembrane helix</keyword>
<sequence length="312" mass="33259">MSEWTTTRANPLVDPALHVWGWEIPVYLFLGGLVAGMMAISGWFLFADRHRRTDSVAHLLPGLGLALLSLGMLALFLDLEHRACAWRLYTTFQPASPMSWGAWILLLVYPALAAAALLGLTPALRRRLPALAGLADRLRADARRVRAVAAANLALGGLLGIYTGVLLSTLAARPLWNSALLGPLFLVSGLSSAAALVHLVARDRAESELLARADNRFLLVELAILALYLAGLVTSTRVHAEAAALLLGGPWTAVFWTGVVGLGIVLPLAVQTLAVAHRIRHTAVAPLLVLGGGVLLRIVFVYAGQASRWPPA</sequence>
<gene>
    <name evidence="8" type="ORF">ENR23_00885</name>
</gene>
<evidence type="ECO:0000256" key="2">
    <source>
        <dbReference type="ARBA" id="ARBA00008929"/>
    </source>
</evidence>
<evidence type="ECO:0000256" key="5">
    <source>
        <dbReference type="ARBA" id="ARBA00022989"/>
    </source>
</evidence>
<proteinExistence type="inferred from homology"/>
<accession>A0A832MIM7</accession>
<name>A0A832MIM7_UNCEI</name>
<protein>
    <submittedName>
        <fullName evidence="8">Polysulfide reductase</fullName>
    </submittedName>
</protein>
<evidence type="ECO:0000256" key="4">
    <source>
        <dbReference type="ARBA" id="ARBA00022692"/>
    </source>
</evidence>
<feature type="transmembrane region" description="Helical" evidence="7">
    <location>
        <begin position="58"/>
        <end position="77"/>
    </location>
</feature>
<dbReference type="AlphaFoldDB" id="A0A832MIM7"/>
<comment type="similarity">
    <text evidence="2">Belongs to the NrfD family.</text>
</comment>
<dbReference type="InterPro" id="IPR052049">
    <property type="entry name" value="Electron_transfer_protein"/>
</dbReference>
<evidence type="ECO:0000256" key="6">
    <source>
        <dbReference type="ARBA" id="ARBA00023136"/>
    </source>
</evidence>
<feature type="transmembrane region" description="Helical" evidence="7">
    <location>
        <begin position="24"/>
        <end position="46"/>
    </location>
</feature>
<keyword evidence="3" id="KW-1003">Cell membrane</keyword>
<keyword evidence="6 7" id="KW-0472">Membrane</keyword>
<comment type="caution">
    <text evidence="8">The sequence shown here is derived from an EMBL/GenBank/DDBJ whole genome shotgun (WGS) entry which is preliminary data.</text>
</comment>
<dbReference type="PANTHER" id="PTHR34856:SF2">
    <property type="entry name" value="PROTEIN NRFD"/>
    <property type="match status" value="1"/>
</dbReference>
<feature type="transmembrane region" description="Helical" evidence="7">
    <location>
        <begin position="253"/>
        <end position="276"/>
    </location>
</feature>
<keyword evidence="4 7" id="KW-0812">Transmembrane</keyword>
<feature type="transmembrane region" description="Helical" evidence="7">
    <location>
        <begin position="213"/>
        <end position="233"/>
    </location>
</feature>
<organism evidence="8">
    <name type="scientific">Eiseniibacteriota bacterium</name>
    <dbReference type="NCBI Taxonomy" id="2212470"/>
    <lineage>
        <taxon>Bacteria</taxon>
        <taxon>Candidatus Eiseniibacteriota</taxon>
    </lineage>
</organism>
<feature type="transmembrane region" description="Helical" evidence="7">
    <location>
        <begin position="145"/>
        <end position="167"/>
    </location>
</feature>
<dbReference type="PANTHER" id="PTHR34856">
    <property type="entry name" value="PROTEIN NRFD"/>
    <property type="match status" value="1"/>
</dbReference>
<evidence type="ECO:0000256" key="7">
    <source>
        <dbReference type="SAM" id="Phobius"/>
    </source>
</evidence>
<dbReference type="InterPro" id="IPR005614">
    <property type="entry name" value="NrfD-like"/>
</dbReference>
<evidence type="ECO:0000256" key="1">
    <source>
        <dbReference type="ARBA" id="ARBA00004651"/>
    </source>
</evidence>
<evidence type="ECO:0000313" key="8">
    <source>
        <dbReference type="EMBL" id="HGZ41977.1"/>
    </source>
</evidence>
<reference evidence="8" key="1">
    <citation type="journal article" date="2020" name="mSystems">
        <title>Genome- and Community-Level Interaction Insights into Carbon Utilization and Element Cycling Functions of Hydrothermarchaeota in Hydrothermal Sediment.</title>
        <authorList>
            <person name="Zhou Z."/>
            <person name="Liu Y."/>
            <person name="Xu W."/>
            <person name="Pan J."/>
            <person name="Luo Z.H."/>
            <person name="Li M."/>
        </authorList>
    </citation>
    <scope>NUCLEOTIDE SEQUENCE [LARGE SCALE GENOMIC DNA]</scope>
    <source>
        <strain evidence="8">SpSt-381</strain>
    </source>
</reference>